<reference evidence="5" key="1">
    <citation type="submission" date="2016-04" db="EMBL/GenBank/DDBJ databases">
        <authorList>
            <person name="Evans L.H."/>
            <person name="Alamgir A."/>
            <person name="Owens N."/>
            <person name="Weber N.D."/>
            <person name="Virtaneva K."/>
            <person name="Barbian K."/>
            <person name="Babar A."/>
            <person name="Rosenke K."/>
        </authorList>
    </citation>
    <scope>NUCLEOTIDE SEQUENCE</scope>
    <source>
        <strain evidence="5">86</strain>
    </source>
</reference>
<dbReference type="CDD" id="cd07341">
    <property type="entry name" value="M56_BlaR1_MecR1_like"/>
    <property type="match status" value="1"/>
</dbReference>
<feature type="transmembrane region" description="Helical" evidence="1">
    <location>
        <begin position="297"/>
        <end position="321"/>
    </location>
</feature>
<evidence type="ECO:0000259" key="3">
    <source>
        <dbReference type="Pfam" id="PF16107"/>
    </source>
</evidence>
<dbReference type="InterPro" id="IPR052173">
    <property type="entry name" value="Beta-lactam_resp_regulator"/>
</dbReference>
<dbReference type="Pfam" id="PF17225">
    <property type="entry name" value="DUF5301"/>
    <property type="match status" value="1"/>
</dbReference>
<feature type="transmembrane region" description="Helical" evidence="1">
    <location>
        <begin position="115"/>
        <end position="135"/>
    </location>
</feature>
<accession>A0A212KBZ3</accession>
<dbReference type="InterPro" id="IPR032250">
    <property type="entry name" value="DUF4825"/>
</dbReference>
<feature type="transmembrane region" description="Helical" evidence="1">
    <location>
        <begin position="29"/>
        <end position="49"/>
    </location>
</feature>
<dbReference type="PANTHER" id="PTHR34978:SF3">
    <property type="entry name" value="SLR0241 PROTEIN"/>
    <property type="match status" value="1"/>
</dbReference>
<dbReference type="EMBL" id="FLUN01000001">
    <property type="protein sequence ID" value="SBW09193.1"/>
    <property type="molecule type" value="Genomic_DNA"/>
</dbReference>
<evidence type="ECO:0000259" key="4">
    <source>
        <dbReference type="Pfam" id="PF17225"/>
    </source>
</evidence>
<sequence length="774" mass="86647">MIETIISSSVLILIITLLRYLFRGKVSSQLQYALWALVALRLLLPFTLFESPVSVMNAVPDVQRYPAAVQPVPPVTSVNTTLPSETFPDLQNSPALSDGSAGTTNTVDEKVIARFVWLSGLMLSGVFFTASNILLSRKIKQNRRQIDAPQCPLPVYMVDGLPSPCLYGIVKPVLYVTPESLSDENRTRHVIAHELTHYRQKDHIWAFIRVLCLCVHWFNPLVWMAAVLSRRDSELACDEGTLRRIGPENRIEYGRTLIEMMTVPSKPSGLFCCATTMTDGKREMTERIKRIAKQPKTLIITLVIVPIIAVAATALTFGGAAKNPVALPDSSEVTGISIEQISVGKSLGAIQISQKADVETVLNALENTDKVLSESFNDAPDKGDYIQIDINGSAARRFYLYNNEETYYLEEPYVGVYRTDRQTIDTIAKVYSANGNTSLSVNVQALWKAKTPYVGDNSAVGKLLGLLPLPGGLLHDYFALRTTDDERGIEWVLKKEDNVSYGVQQLGQNALFLFALVDNLEDFYVTIDNPPDDGAAFHYTRSWANEIVGSDVREYAQSPDKLQELLGSPVSETPSYRIAKLENGEVVSEYPFDNAELADAAIMDIMVKSAAWDGTDITVLDDCYLIRQTFPSVNETHDYYAYLLKDGRAVMQSGMKGRYSILSQELYSELVVTWDTLAEDTWLVNTYTESVPRPDFDNMLWMTPDDENGYCVACYQDVSSEKIERYLQTLADDGWQTIRDLYEHTTLGSLYQKDNHTISLQFDGNQLVMYFSLQ</sequence>
<evidence type="ECO:0000256" key="1">
    <source>
        <dbReference type="SAM" id="Phobius"/>
    </source>
</evidence>
<keyword evidence="1" id="KW-1133">Transmembrane helix</keyword>
<dbReference type="InterPro" id="IPR008756">
    <property type="entry name" value="Peptidase_M56"/>
</dbReference>
<gene>
    <name evidence="5" type="ORF">KL86CLO1_12600</name>
</gene>
<feature type="domain" description="Peptidase M56" evidence="2">
    <location>
        <begin position="2"/>
        <end position="290"/>
    </location>
</feature>
<evidence type="ECO:0000313" key="5">
    <source>
        <dbReference type="EMBL" id="SBW09193.1"/>
    </source>
</evidence>
<evidence type="ECO:0000259" key="2">
    <source>
        <dbReference type="Pfam" id="PF05569"/>
    </source>
</evidence>
<keyword evidence="1" id="KW-0472">Membrane</keyword>
<protein>
    <recommendedName>
        <fullName evidence="6">Peptidase M56 domain-containing protein</fullName>
    </recommendedName>
</protein>
<dbReference type="InterPro" id="IPR033782">
    <property type="entry name" value="DUF5301"/>
</dbReference>
<dbReference type="Pfam" id="PF05569">
    <property type="entry name" value="Peptidase_M56"/>
    <property type="match status" value="1"/>
</dbReference>
<feature type="domain" description="DUF5301" evidence="4">
    <location>
        <begin position="322"/>
        <end position="417"/>
    </location>
</feature>
<keyword evidence="1" id="KW-0812">Transmembrane</keyword>
<evidence type="ECO:0008006" key="6">
    <source>
        <dbReference type="Google" id="ProtNLM"/>
    </source>
</evidence>
<dbReference type="AlphaFoldDB" id="A0A212KBZ3"/>
<organism evidence="5">
    <name type="scientific">uncultured Eubacteriales bacterium</name>
    <dbReference type="NCBI Taxonomy" id="172733"/>
    <lineage>
        <taxon>Bacteria</taxon>
        <taxon>Bacillati</taxon>
        <taxon>Bacillota</taxon>
        <taxon>Clostridia</taxon>
        <taxon>Eubacteriales</taxon>
        <taxon>environmental samples</taxon>
    </lineage>
</organism>
<feature type="transmembrane region" description="Helical" evidence="1">
    <location>
        <begin position="6"/>
        <end position="22"/>
    </location>
</feature>
<proteinExistence type="predicted"/>
<name>A0A212KBZ3_9FIRM</name>
<dbReference type="PANTHER" id="PTHR34978">
    <property type="entry name" value="POSSIBLE SENSOR-TRANSDUCER PROTEIN BLAR"/>
    <property type="match status" value="1"/>
</dbReference>
<feature type="domain" description="DUF4825" evidence="3">
    <location>
        <begin position="446"/>
        <end position="540"/>
    </location>
</feature>
<dbReference type="Pfam" id="PF16107">
    <property type="entry name" value="DUF4825"/>
    <property type="match status" value="1"/>
</dbReference>
<dbReference type="Gene3D" id="2.60.40.4250">
    <property type="match status" value="1"/>
</dbReference>